<name>A0A8H4EK97_GIGMA</name>
<dbReference type="Proteomes" id="UP000439903">
    <property type="component" value="Unassembled WGS sequence"/>
</dbReference>
<feature type="transmembrane region" description="Helical" evidence="1">
    <location>
        <begin position="153"/>
        <end position="178"/>
    </location>
</feature>
<evidence type="ECO:0000313" key="2">
    <source>
        <dbReference type="EMBL" id="KAF0501864.1"/>
    </source>
</evidence>
<evidence type="ECO:0000313" key="3">
    <source>
        <dbReference type="Proteomes" id="UP000439903"/>
    </source>
</evidence>
<protein>
    <submittedName>
        <fullName evidence="2">Uncharacterized protein</fullName>
    </submittedName>
</protein>
<feature type="transmembrane region" description="Helical" evidence="1">
    <location>
        <begin position="72"/>
        <end position="91"/>
    </location>
</feature>
<feature type="transmembrane region" description="Helical" evidence="1">
    <location>
        <begin position="97"/>
        <end position="118"/>
    </location>
</feature>
<reference evidence="2 3" key="1">
    <citation type="journal article" date="2019" name="Environ. Microbiol.">
        <title>At the nexus of three kingdoms: the genome of the mycorrhizal fungus Gigaspora margarita provides insights into plant, endobacterial and fungal interactions.</title>
        <authorList>
            <person name="Venice F."/>
            <person name="Ghignone S."/>
            <person name="Salvioli di Fossalunga A."/>
            <person name="Amselem J."/>
            <person name="Novero M."/>
            <person name="Xianan X."/>
            <person name="Sedzielewska Toro K."/>
            <person name="Morin E."/>
            <person name="Lipzen A."/>
            <person name="Grigoriev I.V."/>
            <person name="Henrissat B."/>
            <person name="Martin F.M."/>
            <person name="Bonfante P."/>
        </authorList>
    </citation>
    <scope>NUCLEOTIDE SEQUENCE [LARGE SCALE GENOMIC DNA]</scope>
    <source>
        <strain evidence="2 3">BEG34</strain>
    </source>
</reference>
<keyword evidence="1" id="KW-1133">Transmembrane helix</keyword>
<dbReference type="EMBL" id="WTPW01000531">
    <property type="protein sequence ID" value="KAF0501864.1"/>
    <property type="molecule type" value="Genomic_DNA"/>
</dbReference>
<dbReference type="AlphaFoldDB" id="A0A8H4EK97"/>
<keyword evidence="1" id="KW-0472">Membrane</keyword>
<proteinExistence type="predicted"/>
<evidence type="ECO:0000256" key="1">
    <source>
        <dbReference type="SAM" id="Phobius"/>
    </source>
</evidence>
<feature type="transmembrane region" description="Helical" evidence="1">
    <location>
        <begin position="38"/>
        <end position="60"/>
    </location>
</feature>
<keyword evidence="1" id="KW-0812">Transmembrane</keyword>
<gene>
    <name evidence="2" type="ORF">F8M41_019933</name>
</gene>
<comment type="caution">
    <text evidence="2">The sequence shown here is derived from an EMBL/GenBank/DDBJ whole genome shotgun (WGS) entry which is preliminary data.</text>
</comment>
<accession>A0A8H4EK97</accession>
<keyword evidence="3" id="KW-1185">Reference proteome</keyword>
<sequence length="234" mass="27571">MANESDEKQPLFIKNYHTYIIIYEPQERLKNAYNYYESSLVCAHLTIFTGCLFIIKWCFLKIGIDKIMAYDIIPWQFLFPLCTYFAIVIGARTLSNYAVIFYFITSLLQIVYISYGLATEECMHVSSDVCKEIELTPSSKHFRPGFSIFFEKWIVLGVIDIISLSITVIVFVLLIFMWCKVKSSALKELKMHLEYVPAYEFKYRDCNELHEKFENELKEQEHTKNPFLAQNPHK</sequence>
<organism evidence="2 3">
    <name type="scientific">Gigaspora margarita</name>
    <dbReference type="NCBI Taxonomy" id="4874"/>
    <lineage>
        <taxon>Eukaryota</taxon>
        <taxon>Fungi</taxon>
        <taxon>Fungi incertae sedis</taxon>
        <taxon>Mucoromycota</taxon>
        <taxon>Glomeromycotina</taxon>
        <taxon>Glomeromycetes</taxon>
        <taxon>Diversisporales</taxon>
        <taxon>Gigasporaceae</taxon>
        <taxon>Gigaspora</taxon>
    </lineage>
</organism>
<dbReference type="OrthoDB" id="2419709at2759"/>